<evidence type="ECO:0000313" key="4">
    <source>
        <dbReference type="Proteomes" id="UP000187203"/>
    </source>
</evidence>
<comment type="caution">
    <text evidence="3">The sequence shown here is derived from an EMBL/GenBank/DDBJ whole genome shotgun (WGS) entry which is preliminary data.</text>
</comment>
<keyword evidence="4" id="KW-1185">Reference proteome</keyword>
<sequence>MNKVDRAYEITKEAEEAGMKFDRMTYNTLIAFFSKIGEFVVARRVMKKMIKEPSS</sequence>
<evidence type="ECO:0008006" key="5">
    <source>
        <dbReference type="Google" id="ProtNLM"/>
    </source>
</evidence>
<dbReference type="InterPro" id="IPR002885">
    <property type="entry name" value="PPR_rpt"/>
</dbReference>
<dbReference type="InterPro" id="IPR011990">
    <property type="entry name" value="TPR-like_helical_dom_sf"/>
</dbReference>
<dbReference type="Gene3D" id="1.25.40.10">
    <property type="entry name" value="Tetratricopeptide repeat domain"/>
    <property type="match status" value="1"/>
</dbReference>
<organism evidence="3 4">
    <name type="scientific">Corchorus olitorius</name>
    <dbReference type="NCBI Taxonomy" id="93759"/>
    <lineage>
        <taxon>Eukaryota</taxon>
        <taxon>Viridiplantae</taxon>
        <taxon>Streptophyta</taxon>
        <taxon>Embryophyta</taxon>
        <taxon>Tracheophyta</taxon>
        <taxon>Spermatophyta</taxon>
        <taxon>Magnoliopsida</taxon>
        <taxon>eudicotyledons</taxon>
        <taxon>Gunneridae</taxon>
        <taxon>Pentapetalae</taxon>
        <taxon>rosids</taxon>
        <taxon>malvids</taxon>
        <taxon>Malvales</taxon>
        <taxon>Malvaceae</taxon>
        <taxon>Grewioideae</taxon>
        <taxon>Apeibeae</taxon>
        <taxon>Corchorus</taxon>
    </lineage>
</organism>
<proteinExistence type="predicted"/>
<evidence type="ECO:0000313" key="3">
    <source>
        <dbReference type="EMBL" id="OMO63024.1"/>
    </source>
</evidence>
<dbReference type="STRING" id="93759.A0A1R3GY21"/>
<accession>A0A1R3GY21</accession>
<dbReference type="AlphaFoldDB" id="A0A1R3GY21"/>
<protein>
    <recommendedName>
        <fullName evidence="5">Pentatricopeptide repeat-containing protein</fullName>
    </recommendedName>
</protein>
<evidence type="ECO:0000256" key="2">
    <source>
        <dbReference type="PROSITE-ProRule" id="PRU00708"/>
    </source>
</evidence>
<evidence type="ECO:0000256" key="1">
    <source>
        <dbReference type="ARBA" id="ARBA00022737"/>
    </source>
</evidence>
<keyword evidence="1" id="KW-0677">Repeat</keyword>
<dbReference type="NCBIfam" id="TIGR00756">
    <property type="entry name" value="PPR"/>
    <property type="match status" value="1"/>
</dbReference>
<dbReference type="OrthoDB" id="185373at2759"/>
<dbReference type="EMBL" id="AWUE01021208">
    <property type="protein sequence ID" value="OMO63024.1"/>
    <property type="molecule type" value="Genomic_DNA"/>
</dbReference>
<dbReference type="Proteomes" id="UP000187203">
    <property type="component" value="Unassembled WGS sequence"/>
</dbReference>
<reference evidence="4" key="1">
    <citation type="submission" date="2013-09" db="EMBL/GenBank/DDBJ databases">
        <title>Corchorus olitorius genome sequencing.</title>
        <authorList>
            <person name="Alam M."/>
            <person name="Haque M.S."/>
            <person name="Islam M.S."/>
            <person name="Emdad E.M."/>
            <person name="Islam M.M."/>
            <person name="Ahmed B."/>
            <person name="Halim A."/>
            <person name="Hossen Q.M.M."/>
            <person name="Hossain M.Z."/>
            <person name="Ahmed R."/>
            <person name="Khan M.M."/>
            <person name="Islam R."/>
            <person name="Rashid M.M."/>
            <person name="Khan S.A."/>
            <person name="Rahman M.S."/>
            <person name="Alam M."/>
            <person name="Yahiya A.S."/>
            <person name="Khan M.S."/>
            <person name="Azam M.S."/>
            <person name="Haque T."/>
            <person name="Lashkar M.Z.H."/>
            <person name="Akhand A.I."/>
            <person name="Morshed G."/>
            <person name="Roy S."/>
            <person name="Uddin K.S."/>
            <person name="Rabeya T."/>
            <person name="Hossain A.S."/>
            <person name="Chowdhury A."/>
            <person name="Snigdha A.R."/>
            <person name="Mortoza M.S."/>
            <person name="Matin S.A."/>
            <person name="Hoque S.M.E."/>
            <person name="Islam M.K."/>
            <person name="Roy D.K."/>
            <person name="Haider R."/>
            <person name="Moosa M.M."/>
            <person name="Elias S.M."/>
            <person name="Hasan A.M."/>
            <person name="Jahan S."/>
            <person name="Shafiuddin M."/>
            <person name="Mahmood N."/>
            <person name="Shommy N.S."/>
        </authorList>
    </citation>
    <scope>NUCLEOTIDE SEQUENCE [LARGE SCALE GENOMIC DNA]</scope>
    <source>
        <strain evidence="4">cv. O-4</strain>
    </source>
</reference>
<name>A0A1R3GY21_9ROSI</name>
<gene>
    <name evidence="3" type="ORF">COLO4_32763</name>
</gene>
<feature type="repeat" description="PPR" evidence="2">
    <location>
        <begin position="22"/>
        <end position="55"/>
    </location>
</feature>
<dbReference type="PROSITE" id="PS51375">
    <property type="entry name" value="PPR"/>
    <property type="match status" value="1"/>
</dbReference>